<organism evidence="9 10">
    <name type="scientific">Thalictrum thalictroides</name>
    <name type="common">Rue-anemone</name>
    <name type="synonym">Anemone thalictroides</name>
    <dbReference type="NCBI Taxonomy" id="46969"/>
    <lineage>
        <taxon>Eukaryota</taxon>
        <taxon>Viridiplantae</taxon>
        <taxon>Streptophyta</taxon>
        <taxon>Embryophyta</taxon>
        <taxon>Tracheophyta</taxon>
        <taxon>Spermatophyta</taxon>
        <taxon>Magnoliopsida</taxon>
        <taxon>Ranunculales</taxon>
        <taxon>Ranunculaceae</taxon>
        <taxon>Thalictroideae</taxon>
        <taxon>Thalictrum</taxon>
    </lineage>
</organism>
<dbReference type="InterPro" id="IPR019786">
    <property type="entry name" value="Zinc_finger_PHD-type_CS"/>
</dbReference>
<dbReference type="Pfam" id="PF00628">
    <property type="entry name" value="PHD"/>
    <property type="match status" value="1"/>
</dbReference>
<dbReference type="GO" id="GO:0008270">
    <property type="term" value="F:zinc ion binding"/>
    <property type="evidence" value="ECO:0007669"/>
    <property type="project" value="UniProtKB-KW"/>
</dbReference>
<sequence>MIIADLIEGTYNATCQKFGHDSGELGLDEVFKLIEEGENLPVHFEKELKLLRARSVLYCICRKPYDNRAMIACDSCDEWYHFDCISLCGPPPKTYHCPACKPSAEALLSFPPRINHEERSTDFDDVGPHTPSPRSNTSKRQNKSKPKLHQKTLVVTDLSNILKHSNGIDQLWWRNRKPFKRTCKKRVELDGLSPFSHL</sequence>
<reference evidence="9 10" key="1">
    <citation type="submission" date="2020-06" db="EMBL/GenBank/DDBJ databases">
        <title>Transcriptomic and genomic resources for Thalictrum thalictroides and T. hernandezii: Facilitating candidate gene discovery in an emerging model plant lineage.</title>
        <authorList>
            <person name="Arias T."/>
            <person name="Riano-Pachon D.M."/>
            <person name="Di Stilio V.S."/>
        </authorList>
    </citation>
    <scope>NUCLEOTIDE SEQUENCE [LARGE SCALE GENOMIC DNA]</scope>
    <source>
        <strain evidence="10">cv. WT478/WT964</strain>
        <tissue evidence="9">Leaves</tissue>
    </source>
</reference>
<dbReference type="SUPFAM" id="SSF57903">
    <property type="entry name" value="FYVE/PHD zinc finger"/>
    <property type="match status" value="1"/>
</dbReference>
<dbReference type="InterPro" id="IPR037869">
    <property type="entry name" value="Spp1/CFP1"/>
</dbReference>
<feature type="region of interest" description="Disordered" evidence="7">
    <location>
        <begin position="118"/>
        <end position="150"/>
    </location>
</feature>
<keyword evidence="5" id="KW-0539">Nucleus</keyword>
<dbReference type="Gene3D" id="2.60.120.650">
    <property type="entry name" value="Cupin"/>
    <property type="match status" value="1"/>
</dbReference>
<dbReference type="PROSITE" id="PS50016">
    <property type="entry name" value="ZF_PHD_2"/>
    <property type="match status" value="1"/>
</dbReference>
<dbReference type="InterPro" id="IPR011011">
    <property type="entry name" value="Znf_FYVE_PHD"/>
</dbReference>
<evidence type="ECO:0000259" key="8">
    <source>
        <dbReference type="PROSITE" id="PS50016"/>
    </source>
</evidence>
<protein>
    <submittedName>
        <fullName evidence="9">Transcription factor jumonji (JmjC) domain-containing protein</fullName>
    </submittedName>
</protein>
<dbReference type="OrthoDB" id="1678912at2759"/>
<evidence type="ECO:0000256" key="3">
    <source>
        <dbReference type="ARBA" id="ARBA00022771"/>
    </source>
</evidence>
<keyword evidence="3 6" id="KW-0863">Zinc-finger</keyword>
<dbReference type="Proteomes" id="UP000554482">
    <property type="component" value="Unassembled WGS sequence"/>
</dbReference>
<keyword evidence="2" id="KW-0479">Metal-binding</keyword>
<dbReference type="PANTHER" id="PTHR46174:SF1">
    <property type="entry name" value="CXXC-TYPE ZINC FINGER PROTEIN 1"/>
    <property type="match status" value="1"/>
</dbReference>
<evidence type="ECO:0000256" key="6">
    <source>
        <dbReference type="PROSITE-ProRule" id="PRU00146"/>
    </source>
</evidence>
<dbReference type="AlphaFoldDB" id="A0A7J6W5Y8"/>
<name>A0A7J6W5Y8_THATH</name>
<feature type="domain" description="PHD-type" evidence="8">
    <location>
        <begin position="56"/>
        <end position="103"/>
    </location>
</feature>
<evidence type="ECO:0000313" key="9">
    <source>
        <dbReference type="EMBL" id="KAF5192799.1"/>
    </source>
</evidence>
<dbReference type="EMBL" id="JABWDY010020911">
    <property type="protein sequence ID" value="KAF5192799.1"/>
    <property type="molecule type" value="Genomic_DNA"/>
</dbReference>
<evidence type="ECO:0000313" key="10">
    <source>
        <dbReference type="Proteomes" id="UP000554482"/>
    </source>
</evidence>
<dbReference type="SMART" id="SM00249">
    <property type="entry name" value="PHD"/>
    <property type="match status" value="1"/>
</dbReference>
<dbReference type="InterPro" id="IPR001965">
    <property type="entry name" value="Znf_PHD"/>
</dbReference>
<comment type="caution">
    <text evidence="9">The sequence shown here is derived from an EMBL/GenBank/DDBJ whole genome shotgun (WGS) entry which is preliminary data.</text>
</comment>
<dbReference type="PANTHER" id="PTHR46174">
    <property type="entry name" value="CXXC-TYPE ZINC FINGER PROTEIN 1"/>
    <property type="match status" value="1"/>
</dbReference>
<feature type="compositionally biased region" description="Basic residues" evidence="7">
    <location>
        <begin position="140"/>
        <end position="150"/>
    </location>
</feature>
<dbReference type="GO" id="GO:0048188">
    <property type="term" value="C:Set1C/COMPASS complex"/>
    <property type="evidence" value="ECO:0007669"/>
    <property type="project" value="InterPro"/>
</dbReference>
<keyword evidence="10" id="KW-1185">Reference proteome</keyword>
<gene>
    <name evidence="9" type="ORF">FRX31_017615</name>
</gene>
<keyword evidence="4" id="KW-0862">Zinc</keyword>
<evidence type="ECO:0000256" key="1">
    <source>
        <dbReference type="ARBA" id="ARBA00004123"/>
    </source>
</evidence>
<evidence type="ECO:0000256" key="7">
    <source>
        <dbReference type="SAM" id="MobiDB-lite"/>
    </source>
</evidence>
<comment type="subcellular location">
    <subcellularLocation>
        <location evidence="1">Nucleus</location>
    </subcellularLocation>
</comment>
<dbReference type="PROSITE" id="PS01359">
    <property type="entry name" value="ZF_PHD_1"/>
    <property type="match status" value="1"/>
</dbReference>
<evidence type="ECO:0000256" key="2">
    <source>
        <dbReference type="ARBA" id="ARBA00022723"/>
    </source>
</evidence>
<dbReference type="InterPro" id="IPR019787">
    <property type="entry name" value="Znf_PHD-finger"/>
</dbReference>
<proteinExistence type="predicted"/>
<evidence type="ECO:0000256" key="4">
    <source>
        <dbReference type="ARBA" id="ARBA00022833"/>
    </source>
</evidence>
<dbReference type="GO" id="GO:0045893">
    <property type="term" value="P:positive regulation of DNA-templated transcription"/>
    <property type="evidence" value="ECO:0007669"/>
    <property type="project" value="TreeGrafter"/>
</dbReference>
<accession>A0A7J6W5Y8</accession>
<evidence type="ECO:0000256" key="5">
    <source>
        <dbReference type="ARBA" id="ARBA00023242"/>
    </source>
</evidence>